<evidence type="ECO:0000256" key="1">
    <source>
        <dbReference type="SAM" id="MobiDB-lite"/>
    </source>
</evidence>
<organism evidence="2 3">
    <name type="scientific">Ascobolus immersus RN42</name>
    <dbReference type="NCBI Taxonomy" id="1160509"/>
    <lineage>
        <taxon>Eukaryota</taxon>
        <taxon>Fungi</taxon>
        <taxon>Dikarya</taxon>
        <taxon>Ascomycota</taxon>
        <taxon>Pezizomycotina</taxon>
        <taxon>Pezizomycetes</taxon>
        <taxon>Pezizales</taxon>
        <taxon>Ascobolaceae</taxon>
        <taxon>Ascobolus</taxon>
    </lineage>
</organism>
<dbReference type="Proteomes" id="UP000275078">
    <property type="component" value="Unassembled WGS sequence"/>
</dbReference>
<evidence type="ECO:0000313" key="3">
    <source>
        <dbReference type="Proteomes" id="UP000275078"/>
    </source>
</evidence>
<gene>
    <name evidence="2" type="ORF">BJ508DRAFT_308074</name>
</gene>
<dbReference type="EMBL" id="ML119695">
    <property type="protein sequence ID" value="RPA79765.1"/>
    <property type="molecule type" value="Genomic_DNA"/>
</dbReference>
<dbReference type="AlphaFoldDB" id="A0A3N4I0Y1"/>
<protein>
    <submittedName>
        <fullName evidence="2">Uncharacterized protein</fullName>
    </submittedName>
</protein>
<feature type="compositionally biased region" description="Polar residues" evidence="1">
    <location>
        <begin position="161"/>
        <end position="170"/>
    </location>
</feature>
<sequence length="397" mass="44853">MAVPEKSEALARSVMIRLDCGDFQIDDVVKRTRRLGYQPQYELFLAHFLITKARLLETSVHSSSDSLSNQHFNVPQVHIRRRLLPCSRPPLPFQTQYVPPYDATSTPSAPEADKENRPHVPVRRTCIGNIQSSLSNEVLCVLAPSPSPSKIFITVGPGSSPLRQTFNTVMPKNYDRQTRQQSTTSDSRPPTRCRQADRDRINNRTPKLVGTLRVVVRQPSPHRILNKTAPQPYHTTHRARGHEGKYRRSYQISHLPGIGPIGSVTNPIVIDGDEGDHGSECGHSDGDCPTDWDSELEGDFGGTCPMFDPGTPERLEEEGEILMQRWEAWERKMKNKCCKEKFYRYNPKNTIQVAECRIRKAYTNISGCLLQSTVIFMAVELLVTNRACSDSTTRLID</sequence>
<keyword evidence="3" id="KW-1185">Reference proteome</keyword>
<name>A0A3N4I0Y1_ASCIM</name>
<proteinExistence type="predicted"/>
<feature type="region of interest" description="Disordered" evidence="1">
    <location>
        <begin position="95"/>
        <end position="119"/>
    </location>
</feature>
<accession>A0A3N4I0Y1</accession>
<feature type="region of interest" description="Disordered" evidence="1">
    <location>
        <begin position="156"/>
        <end position="203"/>
    </location>
</feature>
<feature type="compositionally biased region" description="Polar residues" evidence="1">
    <location>
        <begin position="179"/>
        <end position="188"/>
    </location>
</feature>
<evidence type="ECO:0000313" key="2">
    <source>
        <dbReference type="EMBL" id="RPA79765.1"/>
    </source>
</evidence>
<feature type="compositionally biased region" description="Polar residues" evidence="1">
    <location>
        <begin position="95"/>
        <end position="108"/>
    </location>
</feature>
<reference evidence="2 3" key="1">
    <citation type="journal article" date="2018" name="Nat. Ecol. Evol.">
        <title>Pezizomycetes genomes reveal the molecular basis of ectomycorrhizal truffle lifestyle.</title>
        <authorList>
            <person name="Murat C."/>
            <person name="Payen T."/>
            <person name="Noel B."/>
            <person name="Kuo A."/>
            <person name="Morin E."/>
            <person name="Chen J."/>
            <person name="Kohler A."/>
            <person name="Krizsan K."/>
            <person name="Balestrini R."/>
            <person name="Da Silva C."/>
            <person name="Montanini B."/>
            <person name="Hainaut M."/>
            <person name="Levati E."/>
            <person name="Barry K.W."/>
            <person name="Belfiori B."/>
            <person name="Cichocki N."/>
            <person name="Clum A."/>
            <person name="Dockter R.B."/>
            <person name="Fauchery L."/>
            <person name="Guy J."/>
            <person name="Iotti M."/>
            <person name="Le Tacon F."/>
            <person name="Lindquist E.A."/>
            <person name="Lipzen A."/>
            <person name="Malagnac F."/>
            <person name="Mello A."/>
            <person name="Molinier V."/>
            <person name="Miyauchi S."/>
            <person name="Poulain J."/>
            <person name="Riccioni C."/>
            <person name="Rubini A."/>
            <person name="Sitrit Y."/>
            <person name="Splivallo R."/>
            <person name="Traeger S."/>
            <person name="Wang M."/>
            <person name="Zifcakova L."/>
            <person name="Wipf D."/>
            <person name="Zambonelli A."/>
            <person name="Paolocci F."/>
            <person name="Nowrousian M."/>
            <person name="Ottonello S."/>
            <person name="Baldrian P."/>
            <person name="Spatafora J.W."/>
            <person name="Henrissat B."/>
            <person name="Nagy L.G."/>
            <person name="Aury J.M."/>
            <person name="Wincker P."/>
            <person name="Grigoriev I.V."/>
            <person name="Bonfante P."/>
            <person name="Martin F.M."/>
        </authorList>
    </citation>
    <scope>NUCLEOTIDE SEQUENCE [LARGE SCALE GENOMIC DNA]</scope>
    <source>
        <strain evidence="2 3">RN42</strain>
    </source>
</reference>